<comment type="subcellular location">
    <subcellularLocation>
        <location evidence="2">Membrane</location>
    </subcellularLocation>
</comment>
<dbReference type="SMART" id="SM00448">
    <property type="entry name" value="REC"/>
    <property type="match status" value="1"/>
</dbReference>
<dbReference type="InterPro" id="IPR003661">
    <property type="entry name" value="HisK_dim/P_dom"/>
</dbReference>
<dbReference type="RefSeq" id="WP_119629956.1">
    <property type="nucleotide sequence ID" value="NZ_AP017928.1"/>
</dbReference>
<dbReference type="InterPro" id="IPR003594">
    <property type="entry name" value="HATPase_dom"/>
</dbReference>
<dbReference type="Gene3D" id="3.30.450.20">
    <property type="entry name" value="PAS domain"/>
    <property type="match status" value="2"/>
</dbReference>
<keyword evidence="6" id="KW-0547">Nucleotide-binding</keyword>
<keyword evidence="13" id="KW-0175">Coiled coil</keyword>
<evidence type="ECO:0000259" key="17">
    <source>
        <dbReference type="PROSITE" id="PS50112"/>
    </source>
</evidence>
<evidence type="ECO:0000256" key="10">
    <source>
        <dbReference type="ARBA" id="ARBA00023136"/>
    </source>
</evidence>
<dbReference type="KEGG" id="mmai:sS8_2629"/>
<dbReference type="PROSITE" id="PS50110">
    <property type="entry name" value="RESPONSE_REGULATORY"/>
    <property type="match status" value="1"/>
</dbReference>
<dbReference type="Pfam" id="PF08447">
    <property type="entry name" value="PAS_3"/>
    <property type="match status" value="1"/>
</dbReference>
<dbReference type="Pfam" id="PF25487">
    <property type="entry name" value="ETR1_N"/>
    <property type="match status" value="1"/>
</dbReference>
<dbReference type="PANTHER" id="PTHR43047:SF72">
    <property type="entry name" value="OSMOSENSING HISTIDINE PROTEIN KINASE SLN1"/>
    <property type="match status" value="1"/>
</dbReference>
<dbReference type="PROSITE" id="PS50112">
    <property type="entry name" value="PAS"/>
    <property type="match status" value="1"/>
</dbReference>
<dbReference type="Pfam" id="PF13426">
    <property type="entry name" value="PAS_9"/>
    <property type="match status" value="1"/>
</dbReference>
<evidence type="ECO:0000259" key="15">
    <source>
        <dbReference type="PROSITE" id="PS50109"/>
    </source>
</evidence>
<keyword evidence="8" id="KW-0067">ATP-binding</keyword>
<keyword evidence="20" id="KW-1185">Reference proteome</keyword>
<gene>
    <name evidence="19" type="ORF">sS8_2629</name>
</gene>
<dbReference type="SUPFAM" id="SSF55785">
    <property type="entry name" value="PYP-like sensor domain (PAS domain)"/>
    <property type="match status" value="2"/>
</dbReference>
<dbReference type="EC" id="2.7.13.3" evidence="3"/>
<dbReference type="InterPro" id="IPR005467">
    <property type="entry name" value="His_kinase_dom"/>
</dbReference>
<evidence type="ECO:0000256" key="9">
    <source>
        <dbReference type="ARBA" id="ARBA00023012"/>
    </source>
</evidence>
<feature type="domain" description="PAS" evidence="17">
    <location>
        <begin position="191"/>
        <end position="262"/>
    </location>
</feature>
<keyword evidence="9" id="KW-0902">Two-component regulatory system</keyword>
<keyword evidence="10 14" id="KW-0472">Membrane</keyword>
<dbReference type="GO" id="GO:0005886">
    <property type="term" value="C:plasma membrane"/>
    <property type="evidence" value="ECO:0007669"/>
    <property type="project" value="TreeGrafter"/>
</dbReference>
<dbReference type="Gene3D" id="3.30.565.10">
    <property type="entry name" value="Histidine kinase-like ATPase, C-terminal domain"/>
    <property type="match status" value="1"/>
</dbReference>
<dbReference type="PROSITE" id="PS50109">
    <property type="entry name" value="HIS_KIN"/>
    <property type="match status" value="1"/>
</dbReference>
<evidence type="ECO:0000256" key="3">
    <source>
        <dbReference type="ARBA" id="ARBA00012438"/>
    </source>
</evidence>
<dbReference type="InterPro" id="IPR011006">
    <property type="entry name" value="CheY-like_superfamily"/>
</dbReference>
<dbReference type="SMART" id="SM00387">
    <property type="entry name" value="HATPase_c"/>
    <property type="match status" value="1"/>
</dbReference>
<evidence type="ECO:0000313" key="19">
    <source>
        <dbReference type="EMBL" id="BBA34577.1"/>
    </source>
</evidence>
<keyword evidence="7" id="KW-0418">Kinase</keyword>
<keyword evidence="14" id="KW-1133">Transmembrane helix</keyword>
<evidence type="ECO:0000256" key="5">
    <source>
        <dbReference type="ARBA" id="ARBA00022679"/>
    </source>
</evidence>
<sequence length="847" mass="96325">MFQNLFDSQTIKDFIPHGTCLLWRSDLLLLHILSDSLIAAAYFAIPAALIYFVIKRQDLEFRWIFVLFGIFIMACGATHLMAIWTIWRPDYVLDGIVKLFTGLVSIATSVLLWPLIPHALKLPSPAKLEQTNRQLQHEIEERKRKGREIRQLNANLEKMVEERTAQLVEANAQLEDEILVRLRVEESLRESESRYRTLFEQMPDALVLVDIESGKIIDFNPKAHQNLEYSREEFSNLRISDVDRLETEEDIRQHIEKTRDTGSDVFETEHVTRTGIVRNVRVTTKVVQLNQKQLIQAVFTDITNYKQLECALRTQQEKLEHSQNRLEYIVNTSPSVIYILSPTNNPKAPFKVDFIGETITSATGYEPRCWYLEENFWINHVHPEDRAAALEIQSLLISQSEMTHQYRFRHKDGSYRWIHDKIRLLRDSEGNVTEAIGAWVDITERKQGELALREAKETAEAANRAKTEFLANISHELRTPLNGILGFTQVLQKQSDITQKHKEYLSYISRSGNHLLTLINDLLDLSKIEAGRLEMENSIFHFSEFIDGIAEIFEFRAINKGIGFNYEKAPTLPEYVLGDEKRLRQILINLLGNAIKFTRQGYAALKVFNHADTVHFRIEDTGLGIAEEDIGRIFLAFEQLADHDSTEGTGLGLAISKRLVDAMGGRIDVQSTRGKGSVFTVSLTLPVASNPSALKADETQIIGYMGRKRRILLVDDNSDNLAMLSALLESMDFAIETGTSGRECLAKFAVFKPDLIMIDLLMPDMDGTETVKHLRETEFGRNVKVIAVTAHAFDDIREMCLASGFDDFITKPVDLGDMLASLQKSLGLSWRYASAGAHKKPSLANIS</sequence>
<accession>A0A250KSJ1</accession>
<dbReference type="AlphaFoldDB" id="A0A250KSJ1"/>
<protein>
    <recommendedName>
        <fullName evidence="3">histidine kinase</fullName>
        <ecNumber evidence="3">2.7.13.3</ecNumber>
    </recommendedName>
</protein>
<dbReference type="InterPro" id="IPR000014">
    <property type="entry name" value="PAS"/>
</dbReference>
<evidence type="ECO:0000256" key="12">
    <source>
        <dbReference type="PROSITE-ProRule" id="PRU00169"/>
    </source>
</evidence>
<dbReference type="InterPro" id="IPR036097">
    <property type="entry name" value="HisK_dim/P_sf"/>
</dbReference>
<evidence type="ECO:0000256" key="7">
    <source>
        <dbReference type="ARBA" id="ARBA00022777"/>
    </source>
</evidence>
<dbReference type="CDD" id="cd00082">
    <property type="entry name" value="HisKA"/>
    <property type="match status" value="1"/>
</dbReference>
<feature type="transmembrane region" description="Helical" evidence="14">
    <location>
        <begin position="64"/>
        <end position="87"/>
    </location>
</feature>
<dbReference type="GO" id="GO:0000155">
    <property type="term" value="F:phosphorelay sensor kinase activity"/>
    <property type="evidence" value="ECO:0007669"/>
    <property type="project" value="InterPro"/>
</dbReference>
<evidence type="ECO:0000256" key="13">
    <source>
        <dbReference type="SAM" id="Coils"/>
    </source>
</evidence>
<dbReference type="Pfam" id="PF00072">
    <property type="entry name" value="Response_reg"/>
    <property type="match status" value="1"/>
</dbReference>
<name>A0A250KSJ1_9GAMM</name>
<dbReference type="CDD" id="cd00130">
    <property type="entry name" value="PAS"/>
    <property type="match status" value="2"/>
</dbReference>
<dbReference type="Pfam" id="PF00512">
    <property type="entry name" value="HisKA"/>
    <property type="match status" value="1"/>
</dbReference>
<dbReference type="InterPro" id="IPR035965">
    <property type="entry name" value="PAS-like_dom_sf"/>
</dbReference>
<evidence type="ECO:0000256" key="2">
    <source>
        <dbReference type="ARBA" id="ARBA00004370"/>
    </source>
</evidence>
<evidence type="ECO:0000259" key="16">
    <source>
        <dbReference type="PROSITE" id="PS50110"/>
    </source>
</evidence>
<dbReference type="InterPro" id="IPR001789">
    <property type="entry name" value="Sig_transdc_resp-reg_receiver"/>
</dbReference>
<feature type="coiled-coil region" evidence="13">
    <location>
        <begin position="128"/>
        <end position="177"/>
    </location>
</feature>
<dbReference type="OrthoDB" id="9792854at2"/>
<evidence type="ECO:0000256" key="14">
    <source>
        <dbReference type="SAM" id="Phobius"/>
    </source>
</evidence>
<evidence type="ECO:0000256" key="1">
    <source>
        <dbReference type="ARBA" id="ARBA00000085"/>
    </source>
</evidence>
<organism evidence="19 20">
    <name type="scientific">Methylocaldum marinum</name>
    <dbReference type="NCBI Taxonomy" id="1432792"/>
    <lineage>
        <taxon>Bacteria</taxon>
        <taxon>Pseudomonadati</taxon>
        <taxon>Pseudomonadota</taxon>
        <taxon>Gammaproteobacteria</taxon>
        <taxon>Methylococcales</taxon>
        <taxon>Methylococcaceae</taxon>
        <taxon>Methylocaldum</taxon>
    </lineage>
</organism>
<feature type="domain" description="PAC" evidence="18">
    <location>
        <begin position="402"/>
        <end position="454"/>
    </location>
</feature>
<reference evidence="19 20" key="1">
    <citation type="submission" date="2016-12" db="EMBL/GenBank/DDBJ databases">
        <title>Genome sequencing of Methylocaldum marinum.</title>
        <authorList>
            <person name="Takeuchi M."/>
            <person name="Kamagata Y."/>
            <person name="Hiraoka S."/>
            <person name="Oshima K."/>
            <person name="Hattori M."/>
            <person name="Iwasaki W."/>
        </authorList>
    </citation>
    <scope>NUCLEOTIDE SEQUENCE [LARGE SCALE GENOMIC DNA]</scope>
    <source>
        <strain evidence="19 20">S8</strain>
    </source>
</reference>
<dbReference type="Gene3D" id="3.40.50.2300">
    <property type="match status" value="1"/>
</dbReference>
<dbReference type="SMART" id="SM00388">
    <property type="entry name" value="HisKA"/>
    <property type="match status" value="1"/>
</dbReference>
<dbReference type="SUPFAM" id="SSF55874">
    <property type="entry name" value="ATPase domain of HSP90 chaperone/DNA topoisomerase II/histidine kinase"/>
    <property type="match status" value="1"/>
</dbReference>
<dbReference type="PRINTS" id="PR00344">
    <property type="entry name" value="BCTRLSENSOR"/>
</dbReference>
<evidence type="ECO:0000313" key="20">
    <source>
        <dbReference type="Proteomes" id="UP000266313"/>
    </source>
</evidence>
<dbReference type="Proteomes" id="UP000266313">
    <property type="component" value="Chromosome"/>
</dbReference>
<proteinExistence type="predicted"/>
<keyword evidence="4 12" id="KW-0597">Phosphoprotein</keyword>
<evidence type="ECO:0000256" key="11">
    <source>
        <dbReference type="ARBA" id="ARBA00023306"/>
    </source>
</evidence>
<evidence type="ECO:0000256" key="4">
    <source>
        <dbReference type="ARBA" id="ARBA00022553"/>
    </source>
</evidence>
<dbReference type="SMART" id="SM00086">
    <property type="entry name" value="PAC"/>
    <property type="match status" value="2"/>
</dbReference>
<feature type="domain" description="Response regulatory" evidence="16">
    <location>
        <begin position="710"/>
        <end position="826"/>
    </location>
</feature>
<dbReference type="NCBIfam" id="TIGR00229">
    <property type="entry name" value="sensory_box"/>
    <property type="match status" value="2"/>
</dbReference>
<dbReference type="FunFam" id="3.30.565.10:FF:000010">
    <property type="entry name" value="Sensor histidine kinase RcsC"/>
    <property type="match status" value="1"/>
</dbReference>
<dbReference type="Pfam" id="PF02518">
    <property type="entry name" value="HATPase_c"/>
    <property type="match status" value="1"/>
</dbReference>
<feature type="transmembrane region" description="Helical" evidence="14">
    <location>
        <begin position="28"/>
        <end position="52"/>
    </location>
</feature>
<feature type="modified residue" description="4-aspartylphosphate" evidence="12">
    <location>
        <position position="759"/>
    </location>
</feature>
<dbReference type="EMBL" id="AP017928">
    <property type="protein sequence ID" value="BBA34577.1"/>
    <property type="molecule type" value="Genomic_DNA"/>
</dbReference>
<dbReference type="PANTHER" id="PTHR43047">
    <property type="entry name" value="TWO-COMPONENT HISTIDINE PROTEIN KINASE"/>
    <property type="match status" value="1"/>
</dbReference>
<dbReference type="CDD" id="cd17546">
    <property type="entry name" value="REC_hyHK_CKI1_RcsC-like"/>
    <property type="match status" value="1"/>
</dbReference>
<feature type="coiled-coil region" evidence="13">
    <location>
        <begin position="445"/>
        <end position="472"/>
    </location>
</feature>
<dbReference type="InterPro" id="IPR036890">
    <property type="entry name" value="HATPase_C_sf"/>
</dbReference>
<dbReference type="GO" id="GO:0009927">
    <property type="term" value="F:histidine phosphotransfer kinase activity"/>
    <property type="evidence" value="ECO:0007669"/>
    <property type="project" value="TreeGrafter"/>
</dbReference>
<dbReference type="FunFam" id="1.10.287.130:FF:000038">
    <property type="entry name" value="Sensory transduction histidine kinase"/>
    <property type="match status" value="1"/>
</dbReference>
<evidence type="ECO:0000256" key="6">
    <source>
        <dbReference type="ARBA" id="ARBA00022741"/>
    </source>
</evidence>
<dbReference type="PROSITE" id="PS50113">
    <property type="entry name" value="PAC"/>
    <property type="match status" value="1"/>
</dbReference>
<dbReference type="SUPFAM" id="SSF52172">
    <property type="entry name" value="CheY-like"/>
    <property type="match status" value="1"/>
</dbReference>
<dbReference type="InterPro" id="IPR004358">
    <property type="entry name" value="Sig_transdc_His_kin-like_C"/>
</dbReference>
<dbReference type="GO" id="GO:0005524">
    <property type="term" value="F:ATP binding"/>
    <property type="evidence" value="ECO:0007669"/>
    <property type="project" value="UniProtKB-KW"/>
</dbReference>
<dbReference type="InterPro" id="IPR001610">
    <property type="entry name" value="PAC"/>
</dbReference>
<dbReference type="InterPro" id="IPR058544">
    <property type="entry name" value="ETR1_N"/>
</dbReference>
<comment type="catalytic activity">
    <reaction evidence="1">
        <text>ATP + protein L-histidine = ADP + protein N-phospho-L-histidine.</text>
        <dbReference type="EC" id="2.7.13.3"/>
    </reaction>
</comment>
<dbReference type="CDD" id="cd16922">
    <property type="entry name" value="HATPase_EvgS-ArcB-TorS-like"/>
    <property type="match status" value="1"/>
</dbReference>
<keyword evidence="14" id="KW-0812">Transmembrane</keyword>
<dbReference type="SMART" id="SM00091">
    <property type="entry name" value="PAS"/>
    <property type="match status" value="2"/>
</dbReference>
<feature type="domain" description="Histidine kinase" evidence="15">
    <location>
        <begin position="472"/>
        <end position="687"/>
    </location>
</feature>
<dbReference type="InterPro" id="IPR013655">
    <property type="entry name" value="PAS_fold_3"/>
</dbReference>
<evidence type="ECO:0000256" key="8">
    <source>
        <dbReference type="ARBA" id="ARBA00022840"/>
    </source>
</evidence>
<dbReference type="Gene3D" id="1.10.287.130">
    <property type="match status" value="1"/>
</dbReference>
<dbReference type="InterPro" id="IPR000700">
    <property type="entry name" value="PAS-assoc_C"/>
</dbReference>
<evidence type="ECO:0000259" key="18">
    <source>
        <dbReference type="PROSITE" id="PS50113"/>
    </source>
</evidence>
<keyword evidence="11" id="KW-0131">Cell cycle</keyword>
<dbReference type="SUPFAM" id="SSF47384">
    <property type="entry name" value="Homodimeric domain of signal transducing histidine kinase"/>
    <property type="match status" value="1"/>
</dbReference>
<keyword evidence="5" id="KW-0808">Transferase</keyword>